<dbReference type="GO" id="GO:0006487">
    <property type="term" value="P:protein N-linked glycosylation"/>
    <property type="evidence" value="ECO:0007669"/>
    <property type="project" value="TreeGrafter"/>
</dbReference>
<feature type="active site" description="Nucleophile" evidence="3">
    <location>
        <position position="299"/>
    </location>
</feature>
<dbReference type="PIRSF" id="PIRSF018153">
    <property type="entry name" value="Glyco_trans_15"/>
    <property type="match status" value="1"/>
</dbReference>
<dbReference type="PANTHER" id="PTHR31121">
    <property type="entry name" value="ALPHA-1,2 MANNOSYLTRANSFERASE KTR1"/>
    <property type="match status" value="1"/>
</dbReference>
<dbReference type="InterPro" id="IPR002685">
    <property type="entry name" value="Glyco_trans_15"/>
</dbReference>
<dbReference type="SUPFAM" id="SSF53448">
    <property type="entry name" value="Nucleotide-diphospho-sugar transferases"/>
    <property type="match status" value="1"/>
</dbReference>
<accession>A0A166UC48</accession>
<dbReference type="FunFam" id="3.90.550.10:FF:000051">
    <property type="entry name" value="Alpha-1,2-mannosyltransferase (Ktr4)"/>
    <property type="match status" value="1"/>
</dbReference>
<comment type="similarity">
    <text evidence="1">Belongs to the glycosyltransferase 15 family.</text>
</comment>
<dbReference type="Gene3D" id="3.90.550.10">
    <property type="entry name" value="Spore Coat Polysaccharide Biosynthesis Protein SpsA, Chain A"/>
    <property type="match status" value="1"/>
</dbReference>
<gene>
    <name evidence="4" type="ORF">FIBSPDRAFT_813817</name>
</gene>
<dbReference type="GO" id="GO:0000032">
    <property type="term" value="P:cell wall mannoprotein biosynthetic process"/>
    <property type="evidence" value="ECO:0007669"/>
    <property type="project" value="TreeGrafter"/>
</dbReference>
<dbReference type="GO" id="GO:0005794">
    <property type="term" value="C:Golgi apparatus"/>
    <property type="evidence" value="ECO:0007669"/>
    <property type="project" value="TreeGrafter"/>
</dbReference>
<keyword evidence="5" id="KW-1185">Reference proteome</keyword>
<evidence type="ECO:0000313" key="5">
    <source>
        <dbReference type="Proteomes" id="UP000076532"/>
    </source>
</evidence>
<evidence type="ECO:0000256" key="3">
    <source>
        <dbReference type="PIRSR" id="PIRSR018153-1"/>
    </source>
</evidence>
<dbReference type="InterPro" id="IPR029044">
    <property type="entry name" value="Nucleotide-diphossugar_trans"/>
</dbReference>
<dbReference type="AlphaFoldDB" id="A0A166UC48"/>
<proteinExistence type="inferred from homology"/>
<sequence>MSGMSRLSSSRRYIFIALALILGLHFILSISHEGYGQASSFRESSTTKTRVPPARMQGNLMPNETHFIVETTIGRVAKPAGPRRANATFVILARNSDLDGVLHSMRSNEERFNRNYDYPYVLLNEVPFTEEFIRRATAVTHGTVSFGQIPAENWYQPDWIDEDLASQGRREMESQGIIYAGSVPYRNMCRFNSGFFFRHELLQPYRYYWRIEPDVEFNCGLNYDPFIFMEDNNKVYSERIRLMLNALTEWEPTISTLWSTVKEFITEHPQYLADDNAMKFLSDDGGQTYNLCHYWSNFEIADLDFWRGEAYTKFFDYLESKGGFYYERWGDAPVHSIAASLFARKDQTHFFDDIGYSHPPFEHCPSGDAWSAGHCACSPSNSIDHRPNSCLKRFRSLFN</sequence>
<dbReference type="Proteomes" id="UP000076532">
    <property type="component" value="Unassembled WGS sequence"/>
</dbReference>
<organism evidence="4 5">
    <name type="scientific">Athelia psychrophila</name>
    <dbReference type="NCBI Taxonomy" id="1759441"/>
    <lineage>
        <taxon>Eukaryota</taxon>
        <taxon>Fungi</taxon>
        <taxon>Dikarya</taxon>
        <taxon>Basidiomycota</taxon>
        <taxon>Agaricomycotina</taxon>
        <taxon>Agaricomycetes</taxon>
        <taxon>Agaricomycetidae</taxon>
        <taxon>Atheliales</taxon>
        <taxon>Atheliaceae</taxon>
        <taxon>Athelia</taxon>
    </lineage>
</organism>
<dbReference type="OrthoDB" id="439943at2759"/>
<dbReference type="EMBL" id="KV417489">
    <property type="protein sequence ID" value="KZP31545.1"/>
    <property type="molecule type" value="Genomic_DNA"/>
</dbReference>
<dbReference type="STRING" id="436010.A0A166UC48"/>
<dbReference type="PANTHER" id="PTHR31121:SF6">
    <property type="entry name" value="ALPHA-1,2 MANNOSYLTRANSFERASE KTR1"/>
    <property type="match status" value="1"/>
</dbReference>
<evidence type="ECO:0000256" key="2">
    <source>
        <dbReference type="ARBA" id="ARBA00022679"/>
    </source>
</evidence>
<dbReference type="Pfam" id="PF01793">
    <property type="entry name" value="Glyco_transf_15"/>
    <property type="match status" value="1"/>
</dbReference>
<dbReference type="GO" id="GO:0000026">
    <property type="term" value="F:alpha-1,2-mannosyltransferase activity"/>
    <property type="evidence" value="ECO:0007669"/>
    <property type="project" value="TreeGrafter"/>
</dbReference>
<evidence type="ECO:0000313" key="4">
    <source>
        <dbReference type="EMBL" id="KZP31545.1"/>
    </source>
</evidence>
<dbReference type="GO" id="GO:0016020">
    <property type="term" value="C:membrane"/>
    <property type="evidence" value="ECO:0007669"/>
    <property type="project" value="InterPro"/>
</dbReference>
<keyword evidence="2" id="KW-0808">Transferase</keyword>
<protein>
    <submittedName>
        <fullName evidence="4">Glycosyltransferase family 15 protein</fullName>
    </submittedName>
</protein>
<name>A0A166UC48_9AGAM</name>
<evidence type="ECO:0000256" key="1">
    <source>
        <dbReference type="ARBA" id="ARBA00007677"/>
    </source>
</evidence>
<reference evidence="4 5" key="1">
    <citation type="journal article" date="2016" name="Mol. Biol. Evol.">
        <title>Comparative Genomics of Early-Diverging Mushroom-Forming Fungi Provides Insights into the Origins of Lignocellulose Decay Capabilities.</title>
        <authorList>
            <person name="Nagy L.G."/>
            <person name="Riley R."/>
            <person name="Tritt A."/>
            <person name="Adam C."/>
            <person name="Daum C."/>
            <person name="Floudas D."/>
            <person name="Sun H."/>
            <person name="Yadav J.S."/>
            <person name="Pangilinan J."/>
            <person name="Larsson K.H."/>
            <person name="Matsuura K."/>
            <person name="Barry K."/>
            <person name="Labutti K."/>
            <person name="Kuo R."/>
            <person name="Ohm R.A."/>
            <person name="Bhattacharya S.S."/>
            <person name="Shirouzu T."/>
            <person name="Yoshinaga Y."/>
            <person name="Martin F.M."/>
            <person name="Grigoriev I.V."/>
            <person name="Hibbett D.S."/>
        </authorList>
    </citation>
    <scope>NUCLEOTIDE SEQUENCE [LARGE SCALE GENOMIC DNA]</scope>
    <source>
        <strain evidence="4 5">CBS 109695</strain>
    </source>
</reference>